<name>A0ACA9YFW4_9ASCO</name>
<evidence type="ECO:0000313" key="2">
    <source>
        <dbReference type="Proteomes" id="UP001152531"/>
    </source>
</evidence>
<keyword evidence="2" id="KW-1185">Reference proteome</keyword>
<sequence length="360" mass="41137">MVFENSFTTDNSCPLDLPYSCTNSTPIENSCCFENPGGIMLQTQFWDYYPPIGGNETFTLHGLWPDNCDGSYEQFCDRNLEIHGVEPILDKFEPGLYDEMKTYWKNFNGNDESLWEHEFNKHGTCVKTIRPQCYGNFQNDRNVYDYFKVATNLYKSLPTFEFLKEEGIVPSNEKTYTKKQIDDALTKHFGQKVFFKCNKYQGLQEIWYFHHLKGSLLQENFKPIDTLSHSSCPETGIKFFPKGALGPSPPPSPGRRGYLKISNGCLISNGKFFTKGTCATFRLVNAEFGGYNILSSKGTCGIVDDKIVCNRSKITKNQFNFKDGLVGFNSKFKWCIEGSKDQKDVVLSDGTCEEFEIRLQ</sequence>
<dbReference type="EMBL" id="CALSDN010000025">
    <property type="protein sequence ID" value="CAH6723980.1"/>
    <property type="molecule type" value="Genomic_DNA"/>
</dbReference>
<reference evidence="1" key="1">
    <citation type="submission" date="2022-06" db="EMBL/GenBank/DDBJ databases">
        <authorList>
            <person name="Legras J.-L."/>
            <person name="Devillers H."/>
            <person name="Grondin C."/>
        </authorList>
    </citation>
    <scope>NUCLEOTIDE SEQUENCE</scope>
    <source>
        <strain evidence="1">CLIB 1444</strain>
    </source>
</reference>
<dbReference type="Proteomes" id="UP001152531">
    <property type="component" value="Unassembled WGS sequence"/>
</dbReference>
<comment type="caution">
    <text evidence="1">The sequence shown here is derived from an EMBL/GenBank/DDBJ whole genome shotgun (WGS) entry which is preliminary data.</text>
</comment>
<organism evidence="1 2">
    <name type="scientific">[Candida] jaroonii</name>
    <dbReference type="NCBI Taxonomy" id="467808"/>
    <lineage>
        <taxon>Eukaryota</taxon>
        <taxon>Fungi</taxon>
        <taxon>Dikarya</taxon>
        <taxon>Ascomycota</taxon>
        <taxon>Saccharomycotina</taxon>
        <taxon>Pichiomycetes</taxon>
        <taxon>Debaryomycetaceae</taxon>
        <taxon>Yamadazyma</taxon>
    </lineage>
</organism>
<accession>A0ACA9YFW4</accession>
<proteinExistence type="predicted"/>
<evidence type="ECO:0000313" key="1">
    <source>
        <dbReference type="EMBL" id="CAH6723980.1"/>
    </source>
</evidence>
<protein>
    <submittedName>
        <fullName evidence="1">Ribonuclease T2-like</fullName>
    </submittedName>
</protein>
<gene>
    <name evidence="1" type="ORF">CLIB1444_25S00210</name>
</gene>